<accession>A0A1E3L790</accession>
<feature type="transmembrane region" description="Helical" evidence="8">
    <location>
        <begin position="253"/>
        <end position="278"/>
    </location>
</feature>
<dbReference type="InterPro" id="IPR017871">
    <property type="entry name" value="ABC_transporter-like_CS"/>
</dbReference>
<dbReference type="SUPFAM" id="SSF52540">
    <property type="entry name" value="P-loop containing nucleoside triphosphate hydrolases"/>
    <property type="match status" value="1"/>
</dbReference>
<dbReference type="PATRIC" id="fig|1886670.3.peg.1058"/>
<keyword evidence="6 8" id="KW-1133">Transmembrane helix</keyword>
<dbReference type="InterPro" id="IPR036640">
    <property type="entry name" value="ABC1_TM_sf"/>
</dbReference>
<feature type="transmembrane region" description="Helical" evidence="8">
    <location>
        <begin position="35"/>
        <end position="53"/>
    </location>
</feature>
<comment type="similarity">
    <text evidence="2">Belongs to the ABC transporter superfamily.</text>
</comment>
<dbReference type="GO" id="GO:0005886">
    <property type="term" value="C:plasma membrane"/>
    <property type="evidence" value="ECO:0007669"/>
    <property type="project" value="UniProtKB-SubCell"/>
</dbReference>
<evidence type="ECO:0000259" key="9">
    <source>
        <dbReference type="PROSITE" id="PS50893"/>
    </source>
</evidence>
<gene>
    <name evidence="11" type="primary">abcA</name>
    <name evidence="11" type="ORF">PTI45_01036</name>
</gene>
<evidence type="ECO:0000259" key="10">
    <source>
        <dbReference type="PROSITE" id="PS50929"/>
    </source>
</evidence>
<evidence type="ECO:0000256" key="5">
    <source>
        <dbReference type="ARBA" id="ARBA00022840"/>
    </source>
</evidence>
<dbReference type="AlphaFoldDB" id="A0A1E3L790"/>
<name>A0A1E3L790_9BACL</name>
<dbReference type="PANTHER" id="PTHR43394:SF1">
    <property type="entry name" value="ATP-BINDING CASSETTE SUB-FAMILY B MEMBER 10, MITOCHONDRIAL"/>
    <property type="match status" value="1"/>
</dbReference>
<dbReference type="InterPro" id="IPR003439">
    <property type="entry name" value="ABC_transporter-like_ATP-bd"/>
</dbReference>
<dbReference type="Gene3D" id="1.20.1560.10">
    <property type="entry name" value="ABC transporter type 1, transmembrane domain"/>
    <property type="match status" value="1"/>
</dbReference>
<dbReference type="CDD" id="cd18551">
    <property type="entry name" value="ABC_6TM_LmrA_like"/>
    <property type="match status" value="1"/>
</dbReference>
<feature type="transmembrane region" description="Helical" evidence="8">
    <location>
        <begin position="175"/>
        <end position="193"/>
    </location>
</feature>
<dbReference type="RefSeq" id="WP_083243358.1">
    <property type="nucleotide sequence ID" value="NZ_MDER01000030.1"/>
</dbReference>
<dbReference type="PANTHER" id="PTHR43394">
    <property type="entry name" value="ATP-DEPENDENT PERMEASE MDL1, MITOCHONDRIAL"/>
    <property type="match status" value="1"/>
</dbReference>
<reference evidence="11 12" key="1">
    <citation type="submission" date="2016-08" db="EMBL/GenBank/DDBJ databases">
        <title>Genome sequencing of Paenibacillus sp. TI45-13ar, isolated from Korean traditional nuruk.</title>
        <authorList>
            <person name="Kim S.-J."/>
        </authorList>
    </citation>
    <scope>NUCLEOTIDE SEQUENCE [LARGE SCALE GENOMIC DNA]</scope>
    <source>
        <strain evidence="11 12">TI45-13ar</strain>
    </source>
</reference>
<evidence type="ECO:0000256" key="1">
    <source>
        <dbReference type="ARBA" id="ARBA00004651"/>
    </source>
</evidence>
<evidence type="ECO:0000313" key="12">
    <source>
        <dbReference type="Proteomes" id="UP000094578"/>
    </source>
</evidence>
<feature type="transmembrane region" description="Helical" evidence="8">
    <location>
        <begin position="73"/>
        <end position="99"/>
    </location>
</feature>
<proteinExistence type="inferred from homology"/>
<dbReference type="InterPro" id="IPR027417">
    <property type="entry name" value="P-loop_NTPase"/>
</dbReference>
<dbReference type="PROSITE" id="PS50893">
    <property type="entry name" value="ABC_TRANSPORTER_2"/>
    <property type="match status" value="1"/>
</dbReference>
<dbReference type="SMART" id="SM00382">
    <property type="entry name" value="AAA"/>
    <property type="match status" value="1"/>
</dbReference>
<dbReference type="Proteomes" id="UP000094578">
    <property type="component" value="Unassembled WGS sequence"/>
</dbReference>
<dbReference type="Gene3D" id="3.40.50.300">
    <property type="entry name" value="P-loop containing nucleotide triphosphate hydrolases"/>
    <property type="match status" value="1"/>
</dbReference>
<dbReference type="GO" id="GO:0015421">
    <property type="term" value="F:ABC-type oligopeptide transporter activity"/>
    <property type="evidence" value="ECO:0007669"/>
    <property type="project" value="TreeGrafter"/>
</dbReference>
<dbReference type="PROSITE" id="PS50929">
    <property type="entry name" value="ABC_TM1F"/>
    <property type="match status" value="1"/>
</dbReference>
<dbReference type="FunFam" id="3.40.50.300:FF:000218">
    <property type="entry name" value="Multidrug ABC transporter ATP-binding protein"/>
    <property type="match status" value="1"/>
</dbReference>
<comment type="subcellular location">
    <subcellularLocation>
        <location evidence="1">Cell membrane</location>
        <topology evidence="1">Multi-pass membrane protein</topology>
    </subcellularLocation>
</comment>
<evidence type="ECO:0000313" key="11">
    <source>
        <dbReference type="EMBL" id="ODP29553.1"/>
    </source>
</evidence>
<keyword evidence="4" id="KW-0547">Nucleotide-binding</keyword>
<keyword evidence="3 8" id="KW-0812">Transmembrane</keyword>
<dbReference type="PROSITE" id="PS00211">
    <property type="entry name" value="ABC_TRANSPORTER_1"/>
    <property type="match status" value="1"/>
</dbReference>
<feature type="domain" description="ABC transmembrane type-1" evidence="10">
    <location>
        <begin position="38"/>
        <end position="316"/>
    </location>
</feature>
<comment type="caution">
    <text evidence="11">The sequence shown here is derived from an EMBL/GenBank/DDBJ whole genome shotgun (WGS) entry which is preliminary data.</text>
</comment>
<dbReference type="EMBL" id="MDER01000030">
    <property type="protein sequence ID" value="ODP29553.1"/>
    <property type="molecule type" value="Genomic_DNA"/>
</dbReference>
<keyword evidence="11" id="KW-0378">Hydrolase</keyword>
<dbReference type="STRING" id="1886670.PTI45_01036"/>
<evidence type="ECO:0000256" key="6">
    <source>
        <dbReference type="ARBA" id="ARBA00022989"/>
    </source>
</evidence>
<feature type="transmembrane region" description="Helical" evidence="8">
    <location>
        <begin position="284"/>
        <end position="308"/>
    </location>
</feature>
<dbReference type="Pfam" id="PF00664">
    <property type="entry name" value="ABC_membrane"/>
    <property type="match status" value="1"/>
</dbReference>
<feature type="domain" description="ABC transporter" evidence="9">
    <location>
        <begin position="345"/>
        <end position="585"/>
    </location>
</feature>
<sequence>MEAPFEKELPAGPINKSMLRYLYKLLSTTGMPKKILSIAALLSIASSMIGLVWPVMTGRFIDQFSTGGINGLLIILLVGVFLMEALTTGVSYYMLAYAGNRTVTMLRKRLWSKTLALPVHFFDNHRSADVMSRISRDTDEIRTLITEHLISFFSNVLTVIGALVILFWLDWRLTLVVLLAAPLGAAVIMPIGGKMYKISMNMYEQLGQFASVLTQVIGEIRLVKYSNAEKREQKNGFDKVDHLFELSMKEAKVYAVLSPLMSMIMIVLLTTVVAYGGMRVSSGALSTGVLVSFVLLLFQIMLPINTFATFYSNLQKVSGAVERLKPILEAEVEDEHDEKGAIMPILTQDIVFHNVEFAYSSEEPILKGINIYMHAGQVTALVGPSGSGKTTIFSLLERFYVPDKGLITYGERSIADFDIASFRSKIGYVSQESPLVDGTIRDNIMYGRIDTVTEAEMIEASQQAYAHDFITSLSKGYDTEVGERGIRLSGGQKQRIAIARALLRKPDILLLDEATASLDSDSEHEVQQALEHLMSRCTTIVIAHRLSTITNADQIVVLEFGQITGTGRHEELLNTHSSYAEWTNKQFRQTRSHDPQRLID</sequence>
<dbReference type="Pfam" id="PF00005">
    <property type="entry name" value="ABC_tran"/>
    <property type="match status" value="1"/>
</dbReference>
<dbReference type="SUPFAM" id="SSF90123">
    <property type="entry name" value="ABC transporter transmembrane region"/>
    <property type="match status" value="1"/>
</dbReference>
<evidence type="ECO:0000256" key="2">
    <source>
        <dbReference type="ARBA" id="ARBA00005417"/>
    </source>
</evidence>
<keyword evidence="7 8" id="KW-0472">Membrane</keyword>
<keyword evidence="5" id="KW-0067">ATP-binding</keyword>
<dbReference type="InterPro" id="IPR003593">
    <property type="entry name" value="AAA+_ATPase"/>
</dbReference>
<evidence type="ECO:0000256" key="7">
    <source>
        <dbReference type="ARBA" id="ARBA00023136"/>
    </source>
</evidence>
<evidence type="ECO:0000256" key="4">
    <source>
        <dbReference type="ARBA" id="ARBA00022741"/>
    </source>
</evidence>
<dbReference type="GO" id="GO:0005524">
    <property type="term" value="F:ATP binding"/>
    <property type="evidence" value="ECO:0007669"/>
    <property type="project" value="UniProtKB-KW"/>
</dbReference>
<dbReference type="EC" id="3.6.3.44" evidence="11"/>
<organism evidence="11 12">
    <name type="scientific">Paenibacillus nuruki</name>
    <dbReference type="NCBI Taxonomy" id="1886670"/>
    <lineage>
        <taxon>Bacteria</taxon>
        <taxon>Bacillati</taxon>
        <taxon>Bacillota</taxon>
        <taxon>Bacilli</taxon>
        <taxon>Bacillales</taxon>
        <taxon>Paenibacillaceae</taxon>
        <taxon>Paenibacillus</taxon>
    </lineage>
</organism>
<dbReference type="InterPro" id="IPR039421">
    <property type="entry name" value="Type_1_exporter"/>
</dbReference>
<protein>
    <submittedName>
        <fullName evidence="11">Xenobiotic-transporting ATPase</fullName>
        <ecNumber evidence="11">3.6.3.44</ecNumber>
    </submittedName>
</protein>
<evidence type="ECO:0000256" key="8">
    <source>
        <dbReference type="SAM" id="Phobius"/>
    </source>
</evidence>
<evidence type="ECO:0000256" key="3">
    <source>
        <dbReference type="ARBA" id="ARBA00022692"/>
    </source>
</evidence>
<dbReference type="InterPro" id="IPR011527">
    <property type="entry name" value="ABC1_TM_dom"/>
</dbReference>
<feature type="transmembrane region" description="Helical" evidence="8">
    <location>
        <begin position="149"/>
        <end position="169"/>
    </location>
</feature>
<dbReference type="GO" id="GO:0016887">
    <property type="term" value="F:ATP hydrolysis activity"/>
    <property type="evidence" value="ECO:0007669"/>
    <property type="project" value="InterPro"/>
</dbReference>
<keyword evidence="12" id="KW-1185">Reference proteome</keyword>